<evidence type="ECO:0000256" key="2">
    <source>
        <dbReference type="ARBA" id="ARBA00003215"/>
    </source>
</evidence>
<dbReference type="AlphaFoldDB" id="A0A161PXM3"/>
<dbReference type="PANTHER" id="PTHR30616:SF2">
    <property type="entry name" value="PURINE NUCLEOSIDE PHOSPHORYLASE LACC1"/>
    <property type="match status" value="1"/>
</dbReference>
<protein>
    <recommendedName>
        <fullName evidence="11">Purine nucleoside phosphorylase</fullName>
    </recommendedName>
</protein>
<comment type="caution">
    <text evidence="12">The sequence shown here is derived from an EMBL/GenBank/DDBJ whole genome shotgun (WGS) entry which is preliminary data.</text>
</comment>
<comment type="catalytic activity">
    <reaction evidence="9">
        <text>adenosine + phosphate = alpha-D-ribose 1-phosphate + adenine</text>
        <dbReference type="Rhea" id="RHEA:27642"/>
        <dbReference type="ChEBI" id="CHEBI:16335"/>
        <dbReference type="ChEBI" id="CHEBI:16708"/>
        <dbReference type="ChEBI" id="CHEBI:43474"/>
        <dbReference type="ChEBI" id="CHEBI:57720"/>
        <dbReference type="EC" id="2.4.2.1"/>
    </reaction>
    <physiologicalReaction direction="left-to-right" evidence="9">
        <dbReference type="Rhea" id="RHEA:27643"/>
    </physiologicalReaction>
</comment>
<reference evidence="12 13" key="1">
    <citation type="submission" date="2015-12" db="EMBL/GenBank/DDBJ databases">
        <title>Draft genome of Thermovenabulum gondwanense isolated from a red thermophilic microbial mat colonisisng an outflow channel of a bore well.</title>
        <authorList>
            <person name="Patel B.K."/>
        </authorList>
    </citation>
    <scope>NUCLEOTIDE SEQUENCE [LARGE SCALE GENOMIC DNA]</scope>
    <source>
        <strain evidence="12 13">R270</strain>
    </source>
</reference>
<evidence type="ECO:0000256" key="5">
    <source>
        <dbReference type="ARBA" id="ARBA00022723"/>
    </source>
</evidence>
<keyword evidence="7" id="KW-0862">Zinc</keyword>
<gene>
    <name evidence="12" type="ORF">ATZ99_09390</name>
</gene>
<dbReference type="GO" id="GO:0005507">
    <property type="term" value="F:copper ion binding"/>
    <property type="evidence" value="ECO:0007669"/>
    <property type="project" value="TreeGrafter"/>
</dbReference>
<dbReference type="InterPro" id="IPR011324">
    <property type="entry name" value="Cytotoxic_necrot_fac-like_cat"/>
</dbReference>
<dbReference type="Pfam" id="PF02578">
    <property type="entry name" value="Cu-oxidase_4"/>
    <property type="match status" value="1"/>
</dbReference>
<comment type="function">
    <text evidence="2">Purine nucleoside enzyme that catalyzes the phosphorolysis of adenosine and inosine nucleosides, yielding D-ribose 1-phosphate and the respective free bases, adenine and hypoxanthine. Also catalyzes the phosphorolysis of S-methyl-5'-thioadenosine into adenine and S-methyl-5-thio-alpha-D-ribose 1-phosphate. Also has adenosine deaminase activity.</text>
</comment>
<dbReference type="GO" id="GO:0017061">
    <property type="term" value="F:S-methyl-5-thioadenosine phosphorylase activity"/>
    <property type="evidence" value="ECO:0007669"/>
    <property type="project" value="UniProtKB-EC"/>
</dbReference>
<comment type="catalytic activity">
    <reaction evidence="10">
        <text>S-methyl-5'-thioadenosine + phosphate = 5-(methylsulfanyl)-alpha-D-ribose 1-phosphate + adenine</text>
        <dbReference type="Rhea" id="RHEA:11852"/>
        <dbReference type="ChEBI" id="CHEBI:16708"/>
        <dbReference type="ChEBI" id="CHEBI:17509"/>
        <dbReference type="ChEBI" id="CHEBI:43474"/>
        <dbReference type="ChEBI" id="CHEBI:58533"/>
        <dbReference type="EC" id="2.4.2.28"/>
    </reaction>
    <physiologicalReaction direction="left-to-right" evidence="10">
        <dbReference type="Rhea" id="RHEA:11853"/>
    </physiologicalReaction>
</comment>
<dbReference type="PATRIC" id="fig|520767.4.peg.1034"/>
<dbReference type="InterPro" id="IPR003730">
    <property type="entry name" value="Cu_polyphenol_OxRdtase"/>
</dbReference>
<evidence type="ECO:0000256" key="8">
    <source>
        <dbReference type="ARBA" id="ARBA00047989"/>
    </source>
</evidence>
<keyword evidence="13" id="KW-1185">Reference proteome</keyword>
<evidence type="ECO:0000256" key="3">
    <source>
        <dbReference type="ARBA" id="ARBA00007353"/>
    </source>
</evidence>
<accession>A0A161PXM3</accession>
<dbReference type="RefSeq" id="WP_068748087.1">
    <property type="nucleotide sequence ID" value="NZ_LOHZ01000025.1"/>
</dbReference>
<dbReference type="NCBIfam" id="TIGR00726">
    <property type="entry name" value="peptidoglycan editing factor PgeF"/>
    <property type="match status" value="1"/>
</dbReference>
<dbReference type="STRING" id="520767.ATZ99_09390"/>
<evidence type="ECO:0000256" key="11">
    <source>
        <dbReference type="RuleBase" id="RU361274"/>
    </source>
</evidence>
<dbReference type="InterPro" id="IPR038371">
    <property type="entry name" value="Cu_polyphenol_OxRdtase_sf"/>
</dbReference>
<dbReference type="SUPFAM" id="SSF64438">
    <property type="entry name" value="CNF1/YfiH-like putative cysteine hydrolases"/>
    <property type="match status" value="1"/>
</dbReference>
<dbReference type="PANTHER" id="PTHR30616">
    <property type="entry name" value="UNCHARACTERIZED PROTEIN YFIH"/>
    <property type="match status" value="1"/>
</dbReference>
<name>A0A161PXM3_9FIRM</name>
<evidence type="ECO:0000256" key="9">
    <source>
        <dbReference type="ARBA" id="ARBA00048968"/>
    </source>
</evidence>
<evidence type="ECO:0000256" key="4">
    <source>
        <dbReference type="ARBA" id="ARBA00022679"/>
    </source>
</evidence>
<organism evidence="12 13">
    <name type="scientific">Thermovenabulum gondwanense</name>
    <dbReference type="NCBI Taxonomy" id="520767"/>
    <lineage>
        <taxon>Bacteria</taxon>
        <taxon>Bacillati</taxon>
        <taxon>Bacillota</taxon>
        <taxon>Clostridia</taxon>
        <taxon>Thermosediminibacterales</taxon>
        <taxon>Thermosediminibacteraceae</taxon>
        <taxon>Thermovenabulum</taxon>
    </lineage>
</organism>
<evidence type="ECO:0000313" key="12">
    <source>
        <dbReference type="EMBL" id="KYO66695.1"/>
    </source>
</evidence>
<comment type="similarity">
    <text evidence="3 11">Belongs to the purine nucleoside phosphorylase YfiH/LACC1 family.</text>
</comment>
<evidence type="ECO:0000256" key="7">
    <source>
        <dbReference type="ARBA" id="ARBA00022833"/>
    </source>
</evidence>
<keyword evidence="4" id="KW-0808">Transferase</keyword>
<sequence>MTFELRERNGIKFFIIPAFESTGIVRHGFSAKPLDFAIKKQDKRNEAILNFREFCKILGVNHENLVLSDQIHDDKVYYAKEEDRGKGIFKDSDIKGQDALITDRKNVALVTFYADCVPLFFLDKEKPAIGLAHSGWRGTAKRVGEKTILKMVEYFRTNPENLLAGIGPCIGRCCFEVDEPVIDVFRKENFNCEDFTLYKGKGKWMMDLTLANKIILMEAGVKEKNIIESGYCTFCNQDLLFSYRREKEKAGSLVAIIELV</sequence>
<dbReference type="EMBL" id="LOHZ01000025">
    <property type="protein sequence ID" value="KYO66695.1"/>
    <property type="molecule type" value="Genomic_DNA"/>
</dbReference>
<comment type="catalytic activity">
    <reaction evidence="1">
        <text>inosine + phosphate = alpha-D-ribose 1-phosphate + hypoxanthine</text>
        <dbReference type="Rhea" id="RHEA:27646"/>
        <dbReference type="ChEBI" id="CHEBI:17368"/>
        <dbReference type="ChEBI" id="CHEBI:17596"/>
        <dbReference type="ChEBI" id="CHEBI:43474"/>
        <dbReference type="ChEBI" id="CHEBI:57720"/>
        <dbReference type="EC" id="2.4.2.1"/>
    </reaction>
    <physiologicalReaction direction="left-to-right" evidence="1">
        <dbReference type="Rhea" id="RHEA:27647"/>
    </physiologicalReaction>
</comment>
<dbReference type="CDD" id="cd16833">
    <property type="entry name" value="YfiH"/>
    <property type="match status" value="1"/>
</dbReference>
<dbReference type="Gene3D" id="3.60.140.10">
    <property type="entry name" value="CNF1/YfiH-like putative cysteine hydrolases"/>
    <property type="match status" value="1"/>
</dbReference>
<keyword evidence="5" id="KW-0479">Metal-binding</keyword>
<evidence type="ECO:0000256" key="6">
    <source>
        <dbReference type="ARBA" id="ARBA00022801"/>
    </source>
</evidence>
<keyword evidence="6" id="KW-0378">Hydrolase</keyword>
<dbReference type="GO" id="GO:0016787">
    <property type="term" value="F:hydrolase activity"/>
    <property type="evidence" value="ECO:0007669"/>
    <property type="project" value="UniProtKB-KW"/>
</dbReference>
<proteinExistence type="inferred from homology"/>
<evidence type="ECO:0000256" key="10">
    <source>
        <dbReference type="ARBA" id="ARBA00049893"/>
    </source>
</evidence>
<evidence type="ECO:0000256" key="1">
    <source>
        <dbReference type="ARBA" id="ARBA00000553"/>
    </source>
</evidence>
<dbReference type="Proteomes" id="UP000075737">
    <property type="component" value="Unassembled WGS sequence"/>
</dbReference>
<comment type="catalytic activity">
    <reaction evidence="8">
        <text>adenosine + H2O + H(+) = inosine + NH4(+)</text>
        <dbReference type="Rhea" id="RHEA:24408"/>
        <dbReference type="ChEBI" id="CHEBI:15377"/>
        <dbReference type="ChEBI" id="CHEBI:15378"/>
        <dbReference type="ChEBI" id="CHEBI:16335"/>
        <dbReference type="ChEBI" id="CHEBI:17596"/>
        <dbReference type="ChEBI" id="CHEBI:28938"/>
        <dbReference type="EC" id="3.5.4.4"/>
    </reaction>
    <physiologicalReaction direction="left-to-right" evidence="8">
        <dbReference type="Rhea" id="RHEA:24409"/>
    </physiologicalReaction>
</comment>
<evidence type="ECO:0000313" key="13">
    <source>
        <dbReference type="Proteomes" id="UP000075737"/>
    </source>
</evidence>